<name>X1F686_9ZZZZ</name>
<feature type="domain" description="2TM" evidence="2">
    <location>
        <begin position="17"/>
        <end position="70"/>
    </location>
</feature>
<gene>
    <name evidence="3" type="ORF">S03H2_18666</name>
</gene>
<feature type="transmembrane region" description="Helical" evidence="1">
    <location>
        <begin position="51"/>
        <end position="76"/>
    </location>
</feature>
<evidence type="ECO:0000313" key="3">
    <source>
        <dbReference type="EMBL" id="GAH40442.1"/>
    </source>
</evidence>
<feature type="transmembrane region" description="Helical" evidence="1">
    <location>
        <begin position="21"/>
        <end position="45"/>
    </location>
</feature>
<dbReference type="AlphaFoldDB" id="X1F686"/>
<protein>
    <recommendedName>
        <fullName evidence="2">2TM domain-containing protein</fullName>
    </recommendedName>
</protein>
<feature type="domain" description="2TM" evidence="2">
    <location>
        <begin position="90"/>
        <end position="167"/>
    </location>
</feature>
<evidence type="ECO:0000256" key="1">
    <source>
        <dbReference type="SAM" id="Phobius"/>
    </source>
</evidence>
<proteinExistence type="predicted"/>
<organism evidence="3">
    <name type="scientific">marine sediment metagenome</name>
    <dbReference type="NCBI Taxonomy" id="412755"/>
    <lineage>
        <taxon>unclassified sequences</taxon>
        <taxon>metagenomes</taxon>
        <taxon>ecological metagenomes</taxon>
    </lineage>
</organism>
<accession>X1F686</accession>
<evidence type="ECO:0000259" key="2">
    <source>
        <dbReference type="Pfam" id="PF13239"/>
    </source>
</evidence>
<reference evidence="3" key="1">
    <citation type="journal article" date="2014" name="Front. Microbiol.">
        <title>High frequency of phylogenetically diverse reductive dehalogenase-homologous genes in deep subseafloor sedimentary metagenomes.</title>
        <authorList>
            <person name="Kawai M."/>
            <person name="Futagami T."/>
            <person name="Toyoda A."/>
            <person name="Takaki Y."/>
            <person name="Nishi S."/>
            <person name="Hori S."/>
            <person name="Arai W."/>
            <person name="Tsubouchi T."/>
            <person name="Morono Y."/>
            <person name="Uchiyama I."/>
            <person name="Ito T."/>
            <person name="Fujiyama A."/>
            <person name="Inagaki F."/>
            <person name="Takami H."/>
        </authorList>
    </citation>
    <scope>NUCLEOTIDE SEQUENCE</scope>
    <source>
        <strain evidence="3">Expedition CK06-06</strain>
    </source>
</reference>
<dbReference type="Pfam" id="PF13239">
    <property type="entry name" value="2TM"/>
    <property type="match status" value="2"/>
</dbReference>
<keyword evidence="1" id="KW-0812">Transmembrane</keyword>
<comment type="caution">
    <text evidence="3">The sequence shown here is derived from an EMBL/GenBank/DDBJ whole genome shotgun (WGS) entry which is preliminary data.</text>
</comment>
<feature type="non-terminal residue" evidence="3">
    <location>
        <position position="1"/>
    </location>
</feature>
<feature type="transmembrane region" description="Helical" evidence="1">
    <location>
        <begin position="88"/>
        <end position="108"/>
    </location>
</feature>
<feature type="transmembrane region" description="Helical" evidence="1">
    <location>
        <begin position="128"/>
        <end position="151"/>
    </location>
</feature>
<dbReference type="InterPro" id="IPR025698">
    <property type="entry name" value="2TM_dom"/>
</dbReference>
<dbReference type="EMBL" id="BARU01009698">
    <property type="protein sequence ID" value="GAH40442.1"/>
    <property type="molecule type" value="Genomic_DNA"/>
</dbReference>
<keyword evidence="1" id="KW-1133">Transmembrane helix</keyword>
<keyword evidence="1" id="KW-0472">Membrane</keyword>
<sequence length="182" mass="21877">PMENYDGFSEENLREIAKKKVVYRFALRLHISIFLIVIVLLFFINSLTTPYYYWIIYPLFGWLIDVAEHITAYIIYAKGIYPNTKRSVIFHIVAYIFVNLLLYIIFFYNEVYYPQFILHIEVINPNTWYLYPLVFWGAGLLIHIAVHLIFFRSKVDKEGITQSKREKAIEREIEKMKSKFKK</sequence>